<feature type="domain" description="FBD" evidence="1">
    <location>
        <begin position="306"/>
        <end position="379"/>
    </location>
</feature>
<dbReference type="SMART" id="SM00579">
    <property type="entry name" value="FBD"/>
    <property type="match status" value="1"/>
</dbReference>
<protein>
    <submittedName>
        <fullName evidence="2">F9K20.22 protein</fullName>
    </submittedName>
</protein>
<sequence length="379" mass="43489">MEKSLETVPGLDLSGEDIEMYYQYVRFVDRFLRFNRNYQIEYFKLSYPGDGSSEREVDLLKRWIDTVIQLKVKDLDFFDYSWEWGFDNFQLPSTIYICESLVSLKLSTVTLPSVKSVSLPFLRVLKLGAVKFADHLDLETLISGCTALETLAIRFFDRVQVLQVSSQSLLSFTHVAPKLVFTHAVRKPLAEKDLSIVIDAPRLEYLKLSDHQTSSFIIKNPGSLVAVDIDINLSSGFDSRNMIRDFLVGISSVKNMTISSIILKFYDYRFKMLPTFLEICPNLKSLILKSTEELGIKESSMFSGPQDFLPSLEYVEMKMPLKKGLLLEIRMLVGYFLEKATILKKLTLCLDDYRKRKESLIPRILAIPRISTSCEVVVL</sequence>
<reference evidence="2" key="1">
    <citation type="submission" date="1998-10" db="EMBL/GenBank/DDBJ databases">
        <title>Arabidopsis thaliana chromosome 1 BAC F9K20 sequence.</title>
        <authorList>
            <person name="Vysotskaia V.S."/>
            <person name="Schwartz J.R."/>
            <person name="Toriumi M."/>
            <person name="Yu G."/>
            <person name="Li J."/>
            <person name="Liu S."/>
            <person name="Kremenetskaia I."/>
            <person name="Luros J."/>
            <person name="Araujo R."/>
            <person name="Buehler E."/>
            <person name="Conway A.B."/>
            <person name="Dewar K."/>
            <person name="Feng J."/>
            <person name="Kim C."/>
            <person name="Li Y."/>
            <person name="Shinn P."/>
            <person name="Davis R.W."/>
            <person name="Ecker J.R."/>
            <person name="Federspiel N.A."/>
            <person name="Theologis A."/>
        </authorList>
    </citation>
    <scope>NUCLEOTIDE SEQUENCE</scope>
</reference>
<dbReference type="InterPro" id="IPR050232">
    <property type="entry name" value="FBL13/AtMIF1-like"/>
</dbReference>
<dbReference type="PANTHER" id="PTHR31900">
    <property type="entry name" value="F-BOX/RNI SUPERFAMILY PROTEIN-RELATED"/>
    <property type="match status" value="1"/>
</dbReference>
<dbReference type="Gene3D" id="3.80.10.10">
    <property type="entry name" value="Ribonuclease Inhibitor"/>
    <property type="match status" value="1"/>
</dbReference>
<dbReference type="InterPro" id="IPR006566">
    <property type="entry name" value="FBD"/>
</dbReference>
<organism evidence="2">
    <name type="scientific">Arabidopsis thaliana</name>
    <name type="common">Mouse-ear cress</name>
    <dbReference type="NCBI Taxonomy" id="3702"/>
    <lineage>
        <taxon>Eukaryota</taxon>
        <taxon>Viridiplantae</taxon>
        <taxon>Streptophyta</taxon>
        <taxon>Embryophyta</taxon>
        <taxon>Tracheophyta</taxon>
        <taxon>Spermatophyta</taxon>
        <taxon>Magnoliopsida</taxon>
        <taxon>eudicotyledons</taxon>
        <taxon>Gunneridae</taxon>
        <taxon>Pentapetalae</taxon>
        <taxon>rosids</taxon>
        <taxon>malvids</taxon>
        <taxon>Brassicales</taxon>
        <taxon>Brassicaceae</taxon>
        <taxon>Camelineae</taxon>
        <taxon>Arabidopsis</taxon>
    </lineage>
</organism>
<dbReference type="EMBL" id="AC005679">
    <property type="protein sequence ID" value="AAC83045.1"/>
    <property type="molecule type" value="Genomic_DNA"/>
</dbReference>
<dbReference type="PhylomeDB" id="Q9ZV92"/>
<proteinExistence type="predicted"/>
<dbReference type="AlphaFoldDB" id="Q9ZV92"/>
<name>Q9ZV92_ARATH</name>
<accession>Q9ZV92</accession>
<evidence type="ECO:0000313" key="2">
    <source>
        <dbReference type="EMBL" id="AAC83045.1"/>
    </source>
</evidence>
<reference evidence="2" key="2">
    <citation type="submission" date="1998-11" db="EMBL/GenBank/DDBJ databases">
        <authorList>
            <person name="Theologis"/>
        </authorList>
    </citation>
    <scope>NUCLEOTIDE SEQUENCE</scope>
</reference>
<dbReference type="ExpressionAtlas" id="Q9ZV92">
    <property type="expression patterns" value="baseline and differential"/>
</dbReference>
<reference key="3">
    <citation type="journal article" date="2000" name="Nature">
        <title>Sequence and analysis of chromosome 1 of the plant Arabidopsis thaliana.</title>
        <authorList>
            <person name="Theologis A."/>
            <person name="Ecker J.R."/>
            <person name="Palm C.J."/>
            <person name="Federspiel N.A."/>
            <person name="Kaul S."/>
            <person name="White O."/>
            <person name="Alonso J."/>
            <person name="Altafi H."/>
            <person name="Araujo R."/>
            <person name="Bowman C.L."/>
            <person name="Brooks S.Y."/>
            <person name="Buehler E."/>
            <person name="Chan A."/>
            <person name="Chao Q."/>
            <person name="Chen H."/>
            <person name="Cheuk R.F."/>
            <person name="Chin C.W."/>
            <person name="Chung M.K."/>
            <person name="Conn L."/>
            <person name="Conway A.B."/>
            <person name="Conway A.R."/>
            <person name="Creasy T.H."/>
            <person name="Dewar K."/>
            <person name="Dunn P."/>
            <person name="Etgu P."/>
            <person name="Feldblyum T.V."/>
            <person name="Feng J."/>
            <person name="Fong B."/>
            <person name="Fujii C.Y."/>
            <person name="Gill J.E."/>
            <person name="Goldsmith A.D."/>
            <person name="Haas B."/>
            <person name="Hansen N.F."/>
            <person name="Hughes B."/>
            <person name="Huizar L."/>
            <person name="Hunter J.L."/>
            <person name="Jenkins J."/>
            <person name="Johnson-Hopson C."/>
            <person name="Khan S."/>
            <person name="Khaykin E."/>
            <person name="Kim C.J."/>
            <person name="Koo H.L."/>
            <person name="Kremenetskaia I."/>
            <person name="Kurtz D.B."/>
            <person name="Kwan A."/>
            <person name="Lam B."/>
            <person name="Langin-Hooper S."/>
            <person name="Lee A."/>
            <person name="Lee J.M."/>
            <person name="Lenz C.A."/>
            <person name="Li J.H."/>
            <person name="Li Y."/>
            <person name="Lin X."/>
            <person name="Liu S.X."/>
            <person name="Liu Z.A."/>
            <person name="Luros J.S."/>
            <person name="Maiti R."/>
            <person name="Marziali A."/>
            <person name="Militscher J."/>
            <person name="Miranda M."/>
            <person name="Nguyen M."/>
            <person name="Nierman W.C."/>
            <person name="Osborne B.I."/>
            <person name="Pai G."/>
            <person name="Peterson J."/>
            <person name="Pham P.K."/>
            <person name="Rizzo M."/>
            <person name="Rooney T."/>
            <person name="Rowley D."/>
            <person name="Sakano H."/>
            <person name="Salzberg S.L."/>
            <person name="Schwartz J.R."/>
            <person name="Shinn P."/>
            <person name="Southwick A.M."/>
            <person name="Sun H."/>
            <person name="Tallon L.J."/>
            <person name="Tambunga G."/>
            <person name="Toriumi M.J."/>
            <person name="Town C.D."/>
            <person name="Utterback T."/>
            <person name="Van Aken S."/>
            <person name="Vaysberg M."/>
            <person name="Vysotskaia V.S."/>
            <person name="Walker M."/>
            <person name="Wu D."/>
            <person name="Yu G."/>
            <person name="Fraser C.M."/>
            <person name="Venter J.C."/>
            <person name="Davis R.W."/>
        </authorList>
    </citation>
    <scope>NUCLEOTIDE SEQUENCE [LARGE SCALE GENOMIC DNA]</scope>
    <source>
        <strain>cv. Columbia</strain>
    </source>
</reference>
<evidence type="ECO:0000259" key="1">
    <source>
        <dbReference type="SMART" id="SM00579"/>
    </source>
</evidence>
<dbReference type="Pfam" id="PF24758">
    <property type="entry name" value="LRR_At5g56370"/>
    <property type="match status" value="1"/>
</dbReference>
<dbReference type="SUPFAM" id="SSF52047">
    <property type="entry name" value="RNI-like"/>
    <property type="match status" value="1"/>
</dbReference>
<dbReference type="PANTHER" id="PTHR31900:SF33">
    <property type="entry name" value="PROTEIN WITH RNI-LIKE_FBD-LIKE DOMAIN"/>
    <property type="match status" value="1"/>
</dbReference>
<gene>
    <name evidence="2" type="primary">F9K20.22</name>
</gene>
<dbReference type="InterPro" id="IPR055411">
    <property type="entry name" value="LRR_FXL15/At3g58940/PEG3-like"/>
</dbReference>
<dbReference type="InterPro" id="IPR032675">
    <property type="entry name" value="LRR_dom_sf"/>
</dbReference>
<dbReference type="PIR" id="D96816">
    <property type="entry name" value="D96816"/>
</dbReference>